<dbReference type="SUPFAM" id="SSF55469">
    <property type="entry name" value="FMN-dependent nitroreductase-like"/>
    <property type="match status" value="1"/>
</dbReference>
<dbReference type="Pfam" id="PF00881">
    <property type="entry name" value="Nitroreductase"/>
    <property type="match status" value="1"/>
</dbReference>
<dbReference type="EMBL" id="JABFDN010000020">
    <property type="protein sequence ID" value="NPU69663.1"/>
    <property type="molecule type" value="Genomic_DNA"/>
</dbReference>
<evidence type="ECO:0000259" key="3">
    <source>
        <dbReference type="Pfam" id="PF00881"/>
    </source>
</evidence>
<comment type="caution">
    <text evidence="4">The sequence shown here is derived from an EMBL/GenBank/DDBJ whole genome shotgun (WGS) entry which is preliminary data.</text>
</comment>
<protein>
    <submittedName>
        <fullName evidence="4">Nitroreductase family protein</fullName>
    </submittedName>
</protein>
<feature type="domain" description="Nitroreductase" evidence="3">
    <location>
        <begin position="23"/>
        <end position="168"/>
    </location>
</feature>
<gene>
    <name evidence="4" type="ORF">HL667_31985</name>
</gene>
<dbReference type="CDD" id="cd02138">
    <property type="entry name" value="TdsD-like"/>
    <property type="match status" value="1"/>
</dbReference>
<dbReference type="PANTHER" id="PTHR43673">
    <property type="entry name" value="NAD(P)H NITROREDUCTASE YDGI-RELATED"/>
    <property type="match status" value="1"/>
</dbReference>
<dbReference type="Proteomes" id="UP000886476">
    <property type="component" value="Unassembled WGS sequence"/>
</dbReference>
<accession>A0ABX2CN70</accession>
<sequence length="206" mass="22383">MTAHLPPPTDRATEHPAHRLFVDRWSPRGFTDEALPETELLTFIEAARWAPSSYNSQPWRFLYALRGSAEFDTFLAPLIEFNRGWAQHAAALVYVLSKKTFIPAGKTEPAPTRTHSFDAGAAWANFANQASLSGWATHGMSGFDVAAAQKALGVPDGFAVEIAIAVGRKGDGEKLPAMLKEREKPSPRLAIAEIAAPGLFPKRFGG</sequence>
<evidence type="ECO:0000256" key="1">
    <source>
        <dbReference type="ARBA" id="ARBA00007118"/>
    </source>
</evidence>
<name>A0ABX2CN70_9BRAD</name>
<dbReference type="InterPro" id="IPR000415">
    <property type="entry name" value="Nitroreductase-like"/>
</dbReference>
<dbReference type="Gene3D" id="3.40.109.10">
    <property type="entry name" value="NADH Oxidase"/>
    <property type="match status" value="1"/>
</dbReference>
<proteinExistence type="inferred from homology"/>
<dbReference type="InterPro" id="IPR029479">
    <property type="entry name" value="Nitroreductase"/>
</dbReference>
<evidence type="ECO:0000313" key="5">
    <source>
        <dbReference type="Proteomes" id="UP000886476"/>
    </source>
</evidence>
<dbReference type="PANTHER" id="PTHR43673:SF10">
    <property type="entry name" value="NADH DEHYDROGENASE_NAD(P)H NITROREDUCTASE XCC3605-RELATED"/>
    <property type="match status" value="1"/>
</dbReference>
<reference evidence="4" key="1">
    <citation type="submission" date="2020-05" db="EMBL/GenBank/DDBJ databases">
        <title>Nod-independent and nitrogen-fixing Bradyrhizobium aeschynomene sp. nov. isolated from nodules of Aeschynomene indica.</title>
        <authorList>
            <person name="Zhang Z."/>
        </authorList>
    </citation>
    <scope>NUCLEOTIDE SEQUENCE</scope>
    <source>
        <strain evidence="4">83012</strain>
    </source>
</reference>
<evidence type="ECO:0000256" key="2">
    <source>
        <dbReference type="ARBA" id="ARBA00023002"/>
    </source>
</evidence>
<dbReference type="RefSeq" id="WP_172114901.1">
    <property type="nucleotide sequence ID" value="NZ_JABFDM010000005.1"/>
</dbReference>
<evidence type="ECO:0000313" key="4">
    <source>
        <dbReference type="EMBL" id="NPU69663.1"/>
    </source>
</evidence>
<comment type="similarity">
    <text evidence="1">Belongs to the nitroreductase family.</text>
</comment>
<organism evidence="4 5">
    <name type="scientific">Bradyrhizobium aeschynomenes</name>
    <dbReference type="NCBI Taxonomy" id="2734909"/>
    <lineage>
        <taxon>Bacteria</taxon>
        <taxon>Pseudomonadati</taxon>
        <taxon>Pseudomonadota</taxon>
        <taxon>Alphaproteobacteria</taxon>
        <taxon>Hyphomicrobiales</taxon>
        <taxon>Nitrobacteraceae</taxon>
        <taxon>Bradyrhizobium</taxon>
    </lineage>
</organism>
<keyword evidence="5" id="KW-1185">Reference proteome</keyword>
<keyword evidence="2" id="KW-0560">Oxidoreductase</keyword>